<keyword evidence="12" id="KW-1133">Transmembrane helix</keyword>
<dbReference type="SUPFAM" id="SSF47384">
    <property type="entry name" value="Homodimeric domain of signal transducing histidine kinase"/>
    <property type="match status" value="1"/>
</dbReference>
<dbReference type="InterPro" id="IPR031967">
    <property type="entry name" value="PhoR_single_Cache-like_dom"/>
</dbReference>
<dbReference type="EC" id="2.7.13.3" evidence="3"/>
<dbReference type="PANTHER" id="PTHR45453">
    <property type="entry name" value="PHOSPHATE REGULON SENSOR PROTEIN PHOR"/>
    <property type="match status" value="1"/>
</dbReference>
<dbReference type="InterPro" id="IPR036890">
    <property type="entry name" value="HATPase_C_sf"/>
</dbReference>
<dbReference type="InterPro" id="IPR050351">
    <property type="entry name" value="BphY/WalK/GraS-like"/>
</dbReference>
<dbReference type="GO" id="GO:0005524">
    <property type="term" value="F:ATP binding"/>
    <property type="evidence" value="ECO:0007669"/>
    <property type="project" value="UniProtKB-KW"/>
</dbReference>
<organism evidence="14 15">
    <name type="scientific">Candidatus Blautia faecavium</name>
    <dbReference type="NCBI Taxonomy" id="2838487"/>
    <lineage>
        <taxon>Bacteria</taxon>
        <taxon>Bacillati</taxon>
        <taxon>Bacillota</taxon>
        <taxon>Clostridia</taxon>
        <taxon>Lachnospirales</taxon>
        <taxon>Lachnospiraceae</taxon>
        <taxon>Blautia</taxon>
    </lineage>
</organism>
<proteinExistence type="predicted"/>
<evidence type="ECO:0000313" key="14">
    <source>
        <dbReference type="EMBL" id="HJB28446.1"/>
    </source>
</evidence>
<keyword evidence="9" id="KW-0067">ATP-binding</keyword>
<name>A0A9D2LRU9_9FIRM</name>
<dbReference type="Pfam" id="PF16736">
    <property type="entry name" value="sCache_like"/>
    <property type="match status" value="1"/>
</dbReference>
<keyword evidence="12" id="KW-0812">Transmembrane</keyword>
<feature type="transmembrane region" description="Helical" evidence="12">
    <location>
        <begin position="6"/>
        <end position="29"/>
    </location>
</feature>
<dbReference type="InterPro" id="IPR003594">
    <property type="entry name" value="HATPase_dom"/>
</dbReference>
<evidence type="ECO:0000256" key="7">
    <source>
        <dbReference type="ARBA" id="ARBA00022741"/>
    </source>
</evidence>
<keyword evidence="7" id="KW-0547">Nucleotide-binding</keyword>
<evidence type="ECO:0000256" key="10">
    <source>
        <dbReference type="ARBA" id="ARBA00023012"/>
    </source>
</evidence>
<dbReference type="InterPro" id="IPR003661">
    <property type="entry name" value="HisK_dim/P_dom"/>
</dbReference>
<comment type="caution">
    <text evidence="14">The sequence shown here is derived from an EMBL/GenBank/DDBJ whole genome shotgun (WGS) entry which is preliminary data.</text>
</comment>
<evidence type="ECO:0000256" key="6">
    <source>
        <dbReference type="ARBA" id="ARBA00022679"/>
    </source>
</evidence>
<evidence type="ECO:0000256" key="11">
    <source>
        <dbReference type="ARBA" id="ARBA00023136"/>
    </source>
</evidence>
<dbReference type="Pfam" id="PF02518">
    <property type="entry name" value="HATPase_c"/>
    <property type="match status" value="1"/>
</dbReference>
<dbReference type="EMBL" id="DWYZ01000127">
    <property type="protein sequence ID" value="HJB28446.1"/>
    <property type="molecule type" value="Genomic_DNA"/>
</dbReference>
<dbReference type="PRINTS" id="PR00344">
    <property type="entry name" value="BCTRLSENSOR"/>
</dbReference>
<dbReference type="GO" id="GO:0016036">
    <property type="term" value="P:cellular response to phosphate starvation"/>
    <property type="evidence" value="ECO:0007669"/>
    <property type="project" value="TreeGrafter"/>
</dbReference>
<dbReference type="Proteomes" id="UP000823842">
    <property type="component" value="Unassembled WGS sequence"/>
</dbReference>
<dbReference type="GO" id="GO:0004721">
    <property type="term" value="F:phosphoprotein phosphatase activity"/>
    <property type="evidence" value="ECO:0007669"/>
    <property type="project" value="TreeGrafter"/>
</dbReference>
<comment type="subcellular location">
    <subcellularLocation>
        <location evidence="2">Cell membrane</location>
    </subcellularLocation>
</comment>
<keyword evidence="4" id="KW-1003">Cell membrane</keyword>
<dbReference type="CDD" id="cd00082">
    <property type="entry name" value="HisKA"/>
    <property type="match status" value="1"/>
</dbReference>
<evidence type="ECO:0000313" key="15">
    <source>
        <dbReference type="Proteomes" id="UP000823842"/>
    </source>
</evidence>
<evidence type="ECO:0000256" key="9">
    <source>
        <dbReference type="ARBA" id="ARBA00022840"/>
    </source>
</evidence>
<dbReference type="CDD" id="cd00075">
    <property type="entry name" value="HATPase"/>
    <property type="match status" value="1"/>
</dbReference>
<evidence type="ECO:0000259" key="13">
    <source>
        <dbReference type="PROSITE" id="PS50109"/>
    </source>
</evidence>
<keyword evidence="11 12" id="KW-0472">Membrane</keyword>
<gene>
    <name evidence="14" type="ORF">IAA06_06590</name>
</gene>
<keyword evidence="5" id="KW-0597">Phosphoprotein</keyword>
<dbReference type="Gene3D" id="3.30.450.20">
    <property type="entry name" value="PAS domain"/>
    <property type="match status" value="1"/>
</dbReference>
<reference evidence="14" key="1">
    <citation type="journal article" date="2021" name="PeerJ">
        <title>Extensive microbial diversity within the chicken gut microbiome revealed by metagenomics and culture.</title>
        <authorList>
            <person name="Gilroy R."/>
            <person name="Ravi A."/>
            <person name="Getino M."/>
            <person name="Pursley I."/>
            <person name="Horton D.L."/>
            <person name="Alikhan N.F."/>
            <person name="Baker D."/>
            <person name="Gharbi K."/>
            <person name="Hall N."/>
            <person name="Watson M."/>
            <person name="Adriaenssens E.M."/>
            <person name="Foster-Nyarko E."/>
            <person name="Jarju S."/>
            <person name="Secka A."/>
            <person name="Antonio M."/>
            <person name="Oren A."/>
            <person name="Chaudhuri R.R."/>
            <person name="La Ragione R."/>
            <person name="Hildebrand F."/>
            <person name="Pallen M.J."/>
        </authorList>
    </citation>
    <scope>NUCLEOTIDE SEQUENCE</scope>
    <source>
        <strain evidence="14">ChiSjej1B19-5720</strain>
    </source>
</reference>
<dbReference type="PROSITE" id="PS50109">
    <property type="entry name" value="HIS_KIN"/>
    <property type="match status" value="1"/>
</dbReference>
<dbReference type="GO" id="GO:0000155">
    <property type="term" value="F:phosphorelay sensor kinase activity"/>
    <property type="evidence" value="ECO:0007669"/>
    <property type="project" value="InterPro"/>
</dbReference>
<evidence type="ECO:0000256" key="12">
    <source>
        <dbReference type="SAM" id="Phobius"/>
    </source>
</evidence>
<dbReference type="Pfam" id="PF00512">
    <property type="entry name" value="HisKA"/>
    <property type="match status" value="1"/>
</dbReference>
<keyword evidence="8 14" id="KW-0418">Kinase</keyword>
<evidence type="ECO:0000256" key="2">
    <source>
        <dbReference type="ARBA" id="ARBA00004236"/>
    </source>
</evidence>
<dbReference type="FunFam" id="1.10.287.130:FF:000008">
    <property type="entry name" value="Two-component sensor histidine kinase"/>
    <property type="match status" value="1"/>
</dbReference>
<dbReference type="GO" id="GO:0005886">
    <property type="term" value="C:plasma membrane"/>
    <property type="evidence" value="ECO:0007669"/>
    <property type="project" value="UniProtKB-SubCell"/>
</dbReference>
<feature type="domain" description="Histidine kinase" evidence="13">
    <location>
        <begin position="232"/>
        <end position="443"/>
    </location>
</feature>
<protein>
    <recommendedName>
        <fullName evidence="3">histidine kinase</fullName>
        <ecNumber evidence="3">2.7.13.3</ecNumber>
    </recommendedName>
</protein>
<feature type="transmembrane region" description="Helical" evidence="12">
    <location>
        <begin position="144"/>
        <end position="170"/>
    </location>
</feature>
<dbReference type="AlphaFoldDB" id="A0A9D2LRU9"/>
<evidence type="ECO:0000256" key="5">
    <source>
        <dbReference type="ARBA" id="ARBA00022553"/>
    </source>
</evidence>
<dbReference type="InterPro" id="IPR036097">
    <property type="entry name" value="HisK_dim/P_sf"/>
</dbReference>
<dbReference type="InterPro" id="IPR004358">
    <property type="entry name" value="Sig_transdc_His_kin-like_C"/>
</dbReference>
<dbReference type="InterPro" id="IPR005467">
    <property type="entry name" value="His_kinase_dom"/>
</dbReference>
<dbReference type="FunFam" id="3.30.565.10:FF:000006">
    <property type="entry name" value="Sensor histidine kinase WalK"/>
    <property type="match status" value="1"/>
</dbReference>
<evidence type="ECO:0000256" key="1">
    <source>
        <dbReference type="ARBA" id="ARBA00000085"/>
    </source>
</evidence>
<dbReference type="SUPFAM" id="SSF55874">
    <property type="entry name" value="ATPase domain of HSP90 chaperone/DNA topoisomerase II/histidine kinase"/>
    <property type="match status" value="1"/>
</dbReference>
<evidence type="ECO:0000256" key="4">
    <source>
        <dbReference type="ARBA" id="ARBA00022475"/>
    </source>
</evidence>
<comment type="catalytic activity">
    <reaction evidence="1">
        <text>ATP + protein L-histidine = ADP + protein N-phospho-L-histidine.</text>
        <dbReference type="EC" id="2.7.13.3"/>
    </reaction>
</comment>
<reference evidence="14" key="2">
    <citation type="submission" date="2021-04" db="EMBL/GenBank/DDBJ databases">
        <authorList>
            <person name="Gilroy R."/>
        </authorList>
    </citation>
    <scope>NUCLEOTIDE SEQUENCE</scope>
    <source>
        <strain evidence="14">ChiSjej1B19-5720</strain>
    </source>
</reference>
<dbReference type="PANTHER" id="PTHR45453:SF1">
    <property type="entry name" value="PHOSPHATE REGULON SENSOR PROTEIN PHOR"/>
    <property type="match status" value="1"/>
</dbReference>
<dbReference type="SMART" id="SM00388">
    <property type="entry name" value="HisKA"/>
    <property type="match status" value="1"/>
</dbReference>
<accession>A0A9D2LRU9</accession>
<sequence length="443" mass="50304">MKQRILNHVSILVVLSVLLTFIAASVVMYGKFNTYMKEGIRDEAEYVRNGIEEMGEEYLSTKLDSLTATRITLIDPQGNVLFDSLADAQELENHSDRTEFQEAVADGYGEEVRFSETLSKQTFYYALRLENGNILRMARSTDSVFLTLMSSFTLLGALMVIILILEFFLVQKQTKELIAPINELDLEHPLRNVCYEELRPLLVRLDQQNRQIVSQVEELKEAEAMRREFSANVSHELKTPLMSISGYAELMMNGMVRPEDVPDFSGRIYHEASRLTNLVSDIIQLSRLDEKKSDMPFEMVDIYELAEDIVAHLTHAAEKKRIALTLMGKPVAIRGVRHVLYEMFFNLADNAVRYTYEGGNVGIYVGVKEGRPFYCVQDNGIGIPKNEQSRIFERFYRVDKSHSRQTGGTGLGLSIVKHGAALHHAKINLESEPGKGTKMELVF</sequence>
<dbReference type="SMART" id="SM00387">
    <property type="entry name" value="HATPase_c"/>
    <property type="match status" value="1"/>
</dbReference>
<keyword evidence="10" id="KW-0902">Two-component regulatory system</keyword>
<evidence type="ECO:0000256" key="8">
    <source>
        <dbReference type="ARBA" id="ARBA00022777"/>
    </source>
</evidence>
<dbReference type="Gene3D" id="3.30.565.10">
    <property type="entry name" value="Histidine kinase-like ATPase, C-terminal domain"/>
    <property type="match status" value="1"/>
</dbReference>
<evidence type="ECO:0000256" key="3">
    <source>
        <dbReference type="ARBA" id="ARBA00012438"/>
    </source>
</evidence>
<dbReference type="Gene3D" id="1.10.287.130">
    <property type="match status" value="1"/>
</dbReference>
<keyword evidence="6" id="KW-0808">Transferase</keyword>